<keyword evidence="1" id="KW-0472">Membrane</keyword>
<organism evidence="2 3">
    <name type="scientific">Streptomyces gulbargensis</name>
    <dbReference type="NCBI Taxonomy" id="364901"/>
    <lineage>
        <taxon>Bacteria</taxon>
        <taxon>Bacillati</taxon>
        <taxon>Actinomycetota</taxon>
        <taxon>Actinomycetes</taxon>
        <taxon>Kitasatosporales</taxon>
        <taxon>Streptomycetaceae</taxon>
        <taxon>Streptomyces</taxon>
    </lineage>
</organism>
<proteinExistence type="predicted"/>
<feature type="transmembrane region" description="Helical" evidence="1">
    <location>
        <begin position="16"/>
        <end position="35"/>
    </location>
</feature>
<evidence type="ECO:0000256" key="1">
    <source>
        <dbReference type="SAM" id="Phobius"/>
    </source>
</evidence>
<evidence type="ECO:0008006" key="4">
    <source>
        <dbReference type="Google" id="ProtNLM"/>
    </source>
</evidence>
<accession>A0ABP7LNN0</accession>
<dbReference type="EMBL" id="BAABAJ010000003">
    <property type="protein sequence ID" value="GAA3903253.1"/>
    <property type="molecule type" value="Genomic_DNA"/>
</dbReference>
<dbReference type="Proteomes" id="UP001501000">
    <property type="component" value="Unassembled WGS sequence"/>
</dbReference>
<evidence type="ECO:0000313" key="3">
    <source>
        <dbReference type="Proteomes" id="UP001501000"/>
    </source>
</evidence>
<keyword evidence="1" id="KW-1133">Transmembrane helix</keyword>
<keyword evidence="3" id="KW-1185">Reference proteome</keyword>
<gene>
    <name evidence="2" type="ORF">GCM10022244_11840</name>
</gene>
<reference evidence="3" key="1">
    <citation type="journal article" date="2019" name="Int. J. Syst. Evol. Microbiol.">
        <title>The Global Catalogue of Microorganisms (GCM) 10K type strain sequencing project: providing services to taxonomists for standard genome sequencing and annotation.</title>
        <authorList>
            <consortium name="The Broad Institute Genomics Platform"/>
            <consortium name="The Broad Institute Genome Sequencing Center for Infectious Disease"/>
            <person name="Wu L."/>
            <person name="Ma J."/>
        </authorList>
    </citation>
    <scope>NUCLEOTIDE SEQUENCE [LARGE SCALE GENOMIC DNA]</scope>
    <source>
        <strain evidence="3">JCM 16956</strain>
    </source>
</reference>
<comment type="caution">
    <text evidence="2">The sequence shown here is derived from an EMBL/GenBank/DDBJ whole genome shotgun (WGS) entry which is preliminary data.</text>
</comment>
<protein>
    <recommendedName>
        <fullName evidence="4">LPXTG cell wall anchor domain-containing protein</fullName>
    </recommendedName>
</protein>
<name>A0ABP7LNN0_9ACTN</name>
<keyword evidence="1" id="KW-0812">Transmembrane</keyword>
<dbReference type="RefSeq" id="WP_345279188.1">
    <property type="nucleotide sequence ID" value="NZ_BAABAJ010000003.1"/>
</dbReference>
<sequence>MSYGQFLAKGAGEGTPPFWIIAIALVVIVGVAFLVSKARKR</sequence>
<evidence type="ECO:0000313" key="2">
    <source>
        <dbReference type="EMBL" id="GAA3903253.1"/>
    </source>
</evidence>